<dbReference type="InterPro" id="IPR022357">
    <property type="entry name" value="MIP_CS"/>
</dbReference>
<dbReference type="AlphaFoldDB" id="A0A316UIX4"/>
<dbReference type="PANTHER" id="PTHR43829:SF9">
    <property type="entry name" value="AQUAPORIN-9"/>
    <property type="match status" value="1"/>
</dbReference>
<dbReference type="EMBL" id="KZ819677">
    <property type="protein sequence ID" value="PWN25170.1"/>
    <property type="molecule type" value="Genomic_DNA"/>
</dbReference>
<dbReference type="STRING" id="1569628.A0A316UIX4"/>
<dbReference type="Pfam" id="PF00230">
    <property type="entry name" value="MIP"/>
    <property type="match status" value="1"/>
</dbReference>
<sequence>MSPTSAAQRRSSNTDPAGAPAVPVSDSLPTSQHNPRWALYDGRPNAWTRFRARNKDLLAEFLGTAFILIFGAGVECQVNLHYNLFSHPQSAGDFNSQRLSWAIGVALGVWISGGVSGAHLNPTVTLSLWAFRGFPLRKVLPYITAQILGAAAGAGLVYSNYFGSIALKEGGAQRTVEGVRSTAGLFVTSPQPWLGNGQAAWSEALASGVLVCAVLALSDKGNLSVPKGCMPFAMFLTLVGIGASLGLNTGYALNFARDFGPRIFLFLVGYGSKIFTTHSYWAFWGPGLASIGGGLLGGLVYDVCVYTGEDSFVNRVEGGRRKNQIRRDLGESEEQALLEEEA</sequence>
<evidence type="ECO:0000256" key="2">
    <source>
        <dbReference type="ARBA" id="ARBA00006175"/>
    </source>
</evidence>
<comment type="similarity">
    <text evidence="2 9">Belongs to the MIP/aquaporin (TC 1.A.8) family.</text>
</comment>
<dbReference type="GeneID" id="37031222"/>
<comment type="catalytic activity">
    <reaction evidence="8">
        <text>H2O(in) = H2O(out)</text>
        <dbReference type="Rhea" id="RHEA:29667"/>
        <dbReference type="ChEBI" id="CHEBI:15377"/>
    </reaction>
</comment>
<feature type="compositionally biased region" description="Polar residues" evidence="10">
    <location>
        <begin position="1"/>
        <end position="15"/>
    </location>
</feature>
<evidence type="ECO:0000256" key="3">
    <source>
        <dbReference type="ARBA" id="ARBA00022448"/>
    </source>
</evidence>
<evidence type="ECO:0000256" key="6">
    <source>
        <dbReference type="ARBA" id="ARBA00022989"/>
    </source>
</evidence>
<evidence type="ECO:0000256" key="7">
    <source>
        <dbReference type="ARBA" id="ARBA00023136"/>
    </source>
</evidence>
<feature type="transmembrane region" description="Helical" evidence="11">
    <location>
        <begin position="139"/>
        <end position="158"/>
    </location>
</feature>
<dbReference type="PANTHER" id="PTHR43829">
    <property type="entry name" value="AQUAPORIN OR AQUAGLYCEROPORIN RELATED"/>
    <property type="match status" value="1"/>
</dbReference>
<evidence type="ECO:0000256" key="8">
    <source>
        <dbReference type="ARBA" id="ARBA00034651"/>
    </source>
</evidence>
<name>A0A316UIX4_9BASI</name>
<protein>
    <submittedName>
        <fullName evidence="12">MIP family channel protein</fullName>
    </submittedName>
</protein>
<comment type="subcellular location">
    <subcellularLocation>
        <location evidence="1">Membrane</location>
        <topology evidence="1">Multi-pass membrane protein</topology>
    </subcellularLocation>
</comment>
<evidence type="ECO:0000313" key="13">
    <source>
        <dbReference type="Proteomes" id="UP000245884"/>
    </source>
</evidence>
<gene>
    <name evidence="12" type="ORF">BDZ90DRAFT_281764</name>
</gene>
<feature type="region of interest" description="Disordered" evidence="10">
    <location>
        <begin position="1"/>
        <end position="30"/>
    </location>
</feature>
<keyword evidence="4 9" id="KW-0812">Transmembrane</keyword>
<proteinExistence type="inferred from homology"/>
<feature type="transmembrane region" description="Helical" evidence="11">
    <location>
        <begin position="100"/>
        <end position="118"/>
    </location>
</feature>
<organism evidence="12 13">
    <name type="scientific">Jaminaea rosea</name>
    <dbReference type="NCBI Taxonomy" id="1569628"/>
    <lineage>
        <taxon>Eukaryota</taxon>
        <taxon>Fungi</taxon>
        <taxon>Dikarya</taxon>
        <taxon>Basidiomycota</taxon>
        <taxon>Ustilaginomycotina</taxon>
        <taxon>Exobasidiomycetes</taxon>
        <taxon>Microstromatales</taxon>
        <taxon>Microstromatales incertae sedis</taxon>
        <taxon>Jaminaea</taxon>
    </lineage>
</organism>
<evidence type="ECO:0000256" key="1">
    <source>
        <dbReference type="ARBA" id="ARBA00004141"/>
    </source>
</evidence>
<dbReference type="InterPro" id="IPR023271">
    <property type="entry name" value="Aquaporin-like"/>
</dbReference>
<dbReference type="SUPFAM" id="SSF81338">
    <property type="entry name" value="Aquaporin-like"/>
    <property type="match status" value="1"/>
</dbReference>
<evidence type="ECO:0000256" key="9">
    <source>
        <dbReference type="RuleBase" id="RU000477"/>
    </source>
</evidence>
<keyword evidence="13" id="KW-1185">Reference proteome</keyword>
<dbReference type="RefSeq" id="XP_025359782.1">
    <property type="nucleotide sequence ID" value="XM_025509399.1"/>
</dbReference>
<feature type="transmembrane region" description="Helical" evidence="11">
    <location>
        <begin position="229"/>
        <end position="251"/>
    </location>
</feature>
<evidence type="ECO:0000313" key="12">
    <source>
        <dbReference type="EMBL" id="PWN25170.1"/>
    </source>
</evidence>
<keyword evidence="6 11" id="KW-1133">Transmembrane helix</keyword>
<evidence type="ECO:0000256" key="11">
    <source>
        <dbReference type="SAM" id="Phobius"/>
    </source>
</evidence>
<dbReference type="GO" id="GO:0015254">
    <property type="term" value="F:glycerol channel activity"/>
    <property type="evidence" value="ECO:0007669"/>
    <property type="project" value="TreeGrafter"/>
</dbReference>
<accession>A0A316UIX4</accession>
<keyword evidence="5" id="KW-0677">Repeat</keyword>
<dbReference type="InterPro" id="IPR000425">
    <property type="entry name" value="MIP"/>
</dbReference>
<keyword evidence="7 11" id="KW-0472">Membrane</keyword>
<dbReference type="Gene3D" id="1.20.1080.10">
    <property type="entry name" value="Glycerol uptake facilitator protein"/>
    <property type="match status" value="1"/>
</dbReference>
<dbReference type="OrthoDB" id="3222at2759"/>
<evidence type="ECO:0000256" key="4">
    <source>
        <dbReference type="ARBA" id="ARBA00022692"/>
    </source>
</evidence>
<feature type="transmembrane region" description="Helical" evidence="11">
    <location>
        <begin position="263"/>
        <end position="283"/>
    </location>
</feature>
<reference evidence="12 13" key="1">
    <citation type="journal article" date="2018" name="Mol. Biol. Evol.">
        <title>Broad Genomic Sampling Reveals a Smut Pathogenic Ancestry of the Fungal Clade Ustilaginomycotina.</title>
        <authorList>
            <person name="Kijpornyongpan T."/>
            <person name="Mondo S.J."/>
            <person name="Barry K."/>
            <person name="Sandor L."/>
            <person name="Lee J."/>
            <person name="Lipzen A."/>
            <person name="Pangilinan J."/>
            <person name="LaButti K."/>
            <person name="Hainaut M."/>
            <person name="Henrissat B."/>
            <person name="Grigoriev I.V."/>
            <person name="Spatafora J.W."/>
            <person name="Aime M.C."/>
        </authorList>
    </citation>
    <scope>NUCLEOTIDE SEQUENCE [LARGE SCALE GENOMIC DNA]</scope>
    <source>
        <strain evidence="12 13">MCA 5214</strain>
    </source>
</reference>
<dbReference type="GO" id="GO:0005886">
    <property type="term" value="C:plasma membrane"/>
    <property type="evidence" value="ECO:0007669"/>
    <property type="project" value="TreeGrafter"/>
</dbReference>
<dbReference type="GO" id="GO:0015250">
    <property type="term" value="F:water channel activity"/>
    <property type="evidence" value="ECO:0007669"/>
    <property type="project" value="TreeGrafter"/>
</dbReference>
<keyword evidence="3 9" id="KW-0813">Transport</keyword>
<evidence type="ECO:0000256" key="5">
    <source>
        <dbReference type="ARBA" id="ARBA00022737"/>
    </source>
</evidence>
<dbReference type="Proteomes" id="UP000245884">
    <property type="component" value="Unassembled WGS sequence"/>
</dbReference>
<evidence type="ECO:0000256" key="10">
    <source>
        <dbReference type="SAM" id="MobiDB-lite"/>
    </source>
</evidence>
<dbReference type="NCBIfam" id="TIGR00861">
    <property type="entry name" value="MIP"/>
    <property type="match status" value="1"/>
</dbReference>
<feature type="transmembrane region" description="Helical" evidence="11">
    <location>
        <begin position="57"/>
        <end position="80"/>
    </location>
</feature>
<dbReference type="PROSITE" id="PS00221">
    <property type="entry name" value="MIP"/>
    <property type="match status" value="1"/>
</dbReference>
<dbReference type="PRINTS" id="PR00783">
    <property type="entry name" value="MINTRINSICP"/>
</dbReference>
<dbReference type="InterPro" id="IPR050363">
    <property type="entry name" value="MIP/Aquaporin"/>
</dbReference>